<keyword evidence="2" id="KW-0805">Transcription regulation</keyword>
<keyword evidence="1" id="KW-0889">Transcription antitermination</keyword>
<evidence type="ECO:0000256" key="3">
    <source>
        <dbReference type="ARBA" id="ARBA00023163"/>
    </source>
</evidence>
<evidence type="ECO:0000256" key="1">
    <source>
        <dbReference type="ARBA" id="ARBA00022814"/>
    </source>
</evidence>
<dbReference type="InterPro" id="IPR036735">
    <property type="entry name" value="NGN_dom_sf"/>
</dbReference>
<dbReference type="RefSeq" id="WP_172662589.1">
    <property type="nucleotide sequence ID" value="NZ_CBFGNQ010000021.1"/>
</dbReference>
<dbReference type="CDD" id="cd09895">
    <property type="entry name" value="NGN_SP_UpxY"/>
    <property type="match status" value="1"/>
</dbReference>
<reference evidence="5 6" key="1">
    <citation type="submission" date="2024-03" db="EMBL/GenBank/DDBJ databases">
        <title>Sequence of Lycoming College Course Isolates.</title>
        <authorList>
            <person name="Plotts O."/>
            <person name="Newman J."/>
        </authorList>
    </citation>
    <scope>NUCLEOTIDE SEQUENCE [LARGE SCALE GENOMIC DNA]</scope>
    <source>
        <strain evidence="5 6">CJB-3</strain>
    </source>
</reference>
<accession>A0ABU8NLW4</accession>
<dbReference type="SUPFAM" id="SSF82679">
    <property type="entry name" value="N-utilization substance G protein NusG, N-terminal domain"/>
    <property type="match status" value="1"/>
</dbReference>
<evidence type="ECO:0000313" key="6">
    <source>
        <dbReference type="Proteomes" id="UP001378956"/>
    </source>
</evidence>
<proteinExistence type="predicted"/>
<evidence type="ECO:0000259" key="4">
    <source>
        <dbReference type="SMART" id="SM00738"/>
    </source>
</evidence>
<dbReference type="Gene3D" id="3.30.70.940">
    <property type="entry name" value="NusG, N-terminal domain"/>
    <property type="match status" value="1"/>
</dbReference>
<dbReference type="PANTHER" id="PTHR30265:SF4">
    <property type="entry name" value="KOW MOTIF FAMILY PROTEIN, EXPRESSED"/>
    <property type="match status" value="1"/>
</dbReference>
<protein>
    <submittedName>
        <fullName evidence="5">UpxY family transcription antiterminator</fullName>
    </submittedName>
</protein>
<dbReference type="PANTHER" id="PTHR30265">
    <property type="entry name" value="RHO-INTERACTING TRANSCRIPTION TERMINATION FACTOR NUSG"/>
    <property type="match status" value="1"/>
</dbReference>
<dbReference type="SMART" id="SM00738">
    <property type="entry name" value="NGN"/>
    <property type="match status" value="1"/>
</dbReference>
<dbReference type="EMBL" id="JBBEUB010000002">
    <property type="protein sequence ID" value="MEJ2902208.1"/>
    <property type="molecule type" value="Genomic_DNA"/>
</dbReference>
<gene>
    <name evidence="5" type="ORF">WAE58_07220</name>
</gene>
<organism evidence="5 6">
    <name type="scientific">Pedobacter panaciterrae</name>
    <dbReference type="NCBI Taxonomy" id="363849"/>
    <lineage>
        <taxon>Bacteria</taxon>
        <taxon>Pseudomonadati</taxon>
        <taxon>Bacteroidota</taxon>
        <taxon>Sphingobacteriia</taxon>
        <taxon>Sphingobacteriales</taxon>
        <taxon>Sphingobacteriaceae</taxon>
        <taxon>Pedobacter</taxon>
    </lineage>
</organism>
<dbReference type="InterPro" id="IPR043425">
    <property type="entry name" value="NusG-like"/>
</dbReference>
<dbReference type="Proteomes" id="UP001378956">
    <property type="component" value="Unassembled WGS sequence"/>
</dbReference>
<evidence type="ECO:0000313" key="5">
    <source>
        <dbReference type="EMBL" id="MEJ2902208.1"/>
    </source>
</evidence>
<dbReference type="InterPro" id="IPR006645">
    <property type="entry name" value="NGN-like_dom"/>
</dbReference>
<keyword evidence="6" id="KW-1185">Reference proteome</keyword>
<dbReference type="NCBIfam" id="NF033644">
    <property type="entry name" value="antiterm_UpxY"/>
    <property type="match status" value="1"/>
</dbReference>
<sequence length="175" mass="20635">MENLSTIRTNMPRRWYVIYTRPRWEKKVDELLKLQGITSYCPVRKVKNKWADRIKEVELPLFNSYVFVYIDPREELKVRVTLGVMNFVYYMGKPAQVRESVIEDIKRCLEIFPDTEVMAFQYLEIGDRVKIKEGLMNLKEGRVIKIQERTVVVVIDSLSCVLTTKVAINSLELIN</sequence>
<keyword evidence="3" id="KW-0804">Transcription</keyword>
<dbReference type="Pfam" id="PF02357">
    <property type="entry name" value="NusG"/>
    <property type="match status" value="1"/>
</dbReference>
<name>A0ABU8NLW4_9SPHI</name>
<evidence type="ECO:0000256" key="2">
    <source>
        <dbReference type="ARBA" id="ARBA00023015"/>
    </source>
</evidence>
<comment type="caution">
    <text evidence="5">The sequence shown here is derived from an EMBL/GenBank/DDBJ whole genome shotgun (WGS) entry which is preliminary data.</text>
</comment>
<feature type="domain" description="NusG-like N-terminal" evidence="4">
    <location>
        <begin position="12"/>
        <end position="109"/>
    </location>
</feature>